<dbReference type="Pfam" id="PF18369">
    <property type="entry name" value="PKS_DE"/>
    <property type="match status" value="2"/>
</dbReference>
<dbReference type="InterPro" id="IPR018201">
    <property type="entry name" value="Ketoacyl_synth_AS"/>
</dbReference>
<keyword evidence="5" id="KW-0012">Acyltransferase</keyword>
<dbReference type="Gene3D" id="3.30.70.3290">
    <property type="match status" value="1"/>
</dbReference>
<keyword evidence="1" id="KW-0596">Phosphopantetheine</keyword>
<evidence type="ECO:0000256" key="1">
    <source>
        <dbReference type="ARBA" id="ARBA00022450"/>
    </source>
</evidence>
<evidence type="ECO:0000259" key="7">
    <source>
        <dbReference type="PROSITE" id="PS50075"/>
    </source>
</evidence>
<dbReference type="SUPFAM" id="SSF47336">
    <property type="entry name" value="ACP-like"/>
    <property type="match status" value="2"/>
</dbReference>
<dbReference type="InterPro" id="IPR014043">
    <property type="entry name" value="Acyl_transferase_dom"/>
</dbReference>
<name>A0A239PC04_9ACTN</name>
<dbReference type="InterPro" id="IPR020806">
    <property type="entry name" value="PKS_PP-bd"/>
</dbReference>
<dbReference type="InterPro" id="IPR013968">
    <property type="entry name" value="PKS_KR"/>
</dbReference>
<dbReference type="GO" id="GO:0004312">
    <property type="term" value="F:fatty acid synthase activity"/>
    <property type="evidence" value="ECO:0007669"/>
    <property type="project" value="TreeGrafter"/>
</dbReference>
<dbReference type="InterPro" id="IPR006162">
    <property type="entry name" value="Ppantetheine_attach_site"/>
</dbReference>
<feature type="compositionally biased region" description="Gly residues" evidence="6">
    <location>
        <begin position="528"/>
        <end position="547"/>
    </location>
</feature>
<evidence type="ECO:0000313" key="9">
    <source>
        <dbReference type="EMBL" id="SNT64627.1"/>
    </source>
</evidence>
<dbReference type="CDD" id="cd00833">
    <property type="entry name" value="PKS"/>
    <property type="match status" value="2"/>
</dbReference>
<accession>A0A239PC04</accession>
<dbReference type="SUPFAM" id="SSF55048">
    <property type="entry name" value="Probable ACP-binding domain of malonyl-CoA ACP transacylase"/>
    <property type="match status" value="2"/>
</dbReference>
<dbReference type="Gene3D" id="3.40.50.720">
    <property type="entry name" value="NAD(P)-binding Rossmann-like Domain"/>
    <property type="match status" value="2"/>
</dbReference>
<feature type="non-terminal residue" evidence="9">
    <location>
        <position position="1"/>
    </location>
</feature>
<protein>
    <submittedName>
        <fullName evidence="9">Acyl transferase domain-containing protein</fullName>
    </submittedName>
</protein>
<dbReference type="Gene3D" id="3.40.366.10">
    <property type="entry name" value="Malonyl-Coenzyme A Acyl Carrier Protein, domain 2"/>
    <property type="match status" value="3"/>
</dbReference>
<feature type="domain" description="Ketosynthase family 3 (KS3)" evidence="8">
    <location>
        <begin position="1"/>
        <end position="272"/>
    </location>
</feature>
<feature type="domain" description="Carrier" evidence="7">
    <location>
        <begin position="2783"/>
        <end position="2834"/>
    </location>
</feature>
<dbReference type="InterPro" id="IPR032821">
    <property type="entry name" value="PKS_assoc"/>
</dbReference>
<sequence length="2834" mass="291442">SGRLSYTFGLEGPAVTVDTACSSSLVALHLAAQALRSGECSMALVGGVTVMPTADVFVEFSRQRGLAPDGRCKSFAADADGTGWAEGAGMLLVERLSDARRLGHEVLAVVRGTAVNQDGASNGLTAPNGPAQQRVIRTALANAGLVSSEVDVVEAHGTGTTLGDPIEAQALLATYGQDRETPLWLGSVKSNIGHTQAAAGVAGIAKMVLAMRHESLPATLHAERLSPHVDWASGAVSLLTEAQPWPAGVRPRRAGVSAFGVSGTNAHVILEEAPAVEPVAAPVPVADLPVVPVLLSGADEAALRAQAQRLLDHPGVDTAPLAGLGVATVRRAVLAHRAVVLAGDGEALTGGLAAVAAGAGAVRGVAGAGRVAFLFSGQGSQRVAMGRGLYETFPVFADAFDQVALHVDAHLDRPLAVVLADSDEELIHRTGYAQPALFAVEVALHALLRSWGIAPDVLVGHSIGEIAAAQVAGVLTLADAATLVTARGRLMQALPAGGAMLAVGTAEAEVRTLLASVVDGEASDGGLTSAGGDGSNGGGESSGGGSAVMGIGESNGSGFAVDVAAVNGPASVVVSGAEADIDRVAELAVERGWKVSRLRTSHAFHSRLMEPMLAEFRAVVAQLSFAEPVVPVISTVTGRPVQPGLWSDPEYWVEQVRQPVRFADALAVLEGVSRFVELGPDGVLAALVQQPDAIAVPLLRRERDEVTTALTALATLHVNGASVDWSALFAGVQPVELPTYAFQRQRYWLRAAVPTRSAEPVEAGFWNAVEQGDLPALAAELGVDAEAVATMLPALSTWRARGRERSQIDGWRYRVTWKPVADPGPAPIEGTWLLLGEDGEDAAALAEALTSHGATVLRLETGARTELADRLRTLNTPITGVLASAGPLTGTLAVVQALGDADIVAPLWLLTRGAVAIGAADPAAHPLQAEIWGFGRVVGLEHPDRWGGLIDLPKRLDPRATARLVAVLAGRLGDETEVAVRGAGLLARRLTPAPQRLGNSWEPRGTVLVTGGTGGLGQQVARWAAEHGARRVVLVSRRGAAADGVRDLTAEFKNIEARACDLTDRSAVATLVREFDGEPDLAIVHATGVLDDGVIAGLDPARLDTVLASKAGAAWQLHELTEHRPLSAFVLFSSTAGVFGNPGQANYAAANAALDALAEHRKVLGLPATSIAWGPWADAGMMADHGGSAQFRRAGLSLLRPASALAALAAAVGSGEPTVVVADVRWERFAAELGAVRPASVLADLPELRAPGREVMVTGRLPLAVRLADLSPAEARRTVLTEVREQAAAVLGHSSADAVAPDRSFQELGLDSLTAMELRNRLAAATGLTLPATLVFDYPDAERLTTFLLGQLVGALPAASPAALVASATDDPIVIVGLACRFPGDADTPEALWNLLVSGTDAIGAFPTDRGWDLDALYHPDPDHPGTTYTREGGFVSDAAEFDAALFGISPREALAMDPQQRLLLETSWEAFERAGIDPLSLRGEQVGVFAGTNGQDYVALLDDGLEDVAGSVGHIGTGNAASVLSGRVSYTFGLEGPAVTVDTACSSSLVALHLAAQALRSGECSMALVGGVTVMATPTAFLDFSHQRGLAADGRCKSFAADADGTTWGEGAGVFVVERLSSARAAGRSVLAVVRGTAVNQDGASNGLTAPNGPSQQRVIRQALANAGLASSEVDAVEAHGTGTRLGDPIEAQALLATYGQDRQTPLWLGSVKSNIGHTQAAAGAAGIAKMVLALQHETLPPTLHAEQASPHVNWASGAVSLLTEAQPWPAGGRPRRAGVSAFGISGTNAHVILEEAPADEPVDTPASLPIVPVLLSGASEAALRAQAERLLDYSGVAAVPLAGLGVATVRRAVLAHRAVVLAGDGEALTGGLAAVAAGAGAVRGVAGTGRVAFLFSGQGSQRVAMGRGLYETFPVFADAFDQVALHVEAHLDRPLADVLADEGLIHQTGYAQPALFAVEVALHALLSHWGVSPDVVVGHSIGEVAAAYAAGVLSLGDAATLVAARGRLMQALPSGGAMLAVGAAEADVRALLASMADGEVSDGALASVGGDGSNGGELSGSGLAVVGGGESTSGLVVDVAAVNGPASVVVSGTEADIDRVAELAVERGWKVSRLRTSHAFHSRLMEPMLAEFRAVVAQLSFAEPVVPVVSTVTGRPVQPGLWSDPEYWVEQVRKPVRFADAMAALEGVSRFVELGPDGVLAALVQQPDAVAVPLLRRDRDEVTTAVTALATLHVNGVPVDWSTLFGRARSVDLPTYPFQRERFWPAKGIKPRSDRDEDGFWAAVEEGDVVTLADRLGVETTALASLIPALVAWRARGRERSLIDGWRYRVTWKPATVAGQGQLTGTWLLVGDDRFGLAEVLTGLGADVTAVPAGSRAELAARLAGLEASGVVSALGSVDETLLLVQALADVAGRAPLWLVTRGAMATGRADGAVDVDQAALWGFGRAVGLEHPELWGGLLDLPGAIDTRAASRLGAILGGALEAEDQVALRSGGVLVRRLAHAPAGAARAWQPRGTVLITGGTGGLGAEVARWVAANGAERLVLVSRRGTAAPGVAELLAELPNAEVHACDLADRFAVEALLGTVGNVDAVVHAAGIVEDVPLADADQAHLDRVIRGKVDGALHLDALVGDVDAFVVFSSISATWGSGRQAAYGAANTALDGLILRRRAAGLPGTSIAWGPWARVGMAADAEASTALRRQGLAGMDPQHAVTALAQAVGTGDDLVTVADVRWAEFLPLFTAARSRPLLADLPEALVPAVALGSGSGLAARLVGLAAAERARSVLDLVRAEVAAVLGHSSAGAVEPDRAFKELGFDSLTAVELRNRLQVATGL</sequence>
<dbReference type="Gene3D" id="3.40.47.10">
    <property type="match status" value="2"/>
</dbReference>
<dbReference type="PROSITE" id="PS00012">
    <property type="entry name" value="PHOSPHOPANTETHEINE"/>
    <property type="match status" value="2"/>
</dbReference>
<dbReference type="InterPro" id="IPR020841">
    <property type="entry name" value="PKS_Beta-ketoAc_synthase_dom"/>
</dbReference>
<feature type="domain" description="Ketosynthase family 3 (KS3)" evidence="8">
    <location>
        <begin position="1370"/>
        <end position="1797"/>
    </location>
</feature>
<dbReference type="SMART" id="SM00827">
    <property type="entry name" value="PKS_AT"/>
    <property type="match status" value="2"/>
</dbReference>
<dbReference type="InterPro" id="IPR014031">
    <property type="entry name" value="Ketoacyl_synth_C"/>
</dbReference>
<dbReference type="InterPro" id="IPR041618">
    <property type="entry name" value="PKS_DE"/>
</dbReference>
<dbReference type="PANTHER" id="PTHR43775:SF51">
    <property type="entry name" value="INACTIVE PHENOLPHTHIOCEROL SYNTHESIS POLYKETIDE SYNTHASE TYPE I PKS1-RELATED"/>
    <property type="match status" value="1"/>
</dbReference>
<keyword evidence="10" id="KW-1185">Reference proteome</keyword>
<dbReference type="InterPro" id="IPR014030">
    <property type="entry name" value="Ketoacyl_synth_N"/>
</dbReference>
<evidence type="ECO:0000256" key="4">
    <source>
        <dbReference type="ARBA" id="ARBA00023268"/>
    </source>
</evidence>
<keyword evidence="2" id="KW-0597">Phosphoprotein</keyword>
<dbReference type="SMART" id="SM01294">
    <property type="entry name" value="PKS_PP_betabranch"/>
    <property type="match status" value="1"/>
</dbReference>
<dbReference type="Gene3D" id="6.10.140.1830">
    <property type="match status" value="2"/>
</dbReference>
<dbReference type="Pfam" id="PF08659">
    <property type="entry name" value="KR"/>
    <property type="match status" value="2"/>
</dbReference>
<dbReference type="InterPro" id="IPR036736">
    <property type="entry name" value="ACP-like_sf"/>
</dbReference>
<dbReference type="Gene3D" id="1.10.1200.10">
    <property type="entry name" value="ACP-like"/>
    <property type="match status" value="2"/>
</dbReference>
<dbReference type="InterPro" id="IPR036291">
    <property type="entry name" value="NAD(P)-bd_dom_sf"/>
</dbReference>
<dbReference type="FunFam" id="3.40.47.10:FF:000019">
    <property type="entry name" value="Polyketide synthase type I"/>
    <property type="match status" value="1"/>
</dbReference>
<dbReference type="FunFam" id="1.10.1200.10:FF:000007">
    <property type="entry name" value="Probable polyketide synthase pks17"/>
    <property type="match status" value="1"/>
</dbReference>
<dbReference type="InterPro" id="IPR050091">
    <property type="entry name" value="PKS_NRPS_Biosynth_Enz"/>
</dbReference>
<evidence type="ECO:0000256" key="5">
    <source>
        <dbReference type="ARBA" id="ARBA00023315"/>
    </source>
</evidence>
<dbReference type="RefSeq" id="WP_245879007.1">
    <property type="nucleotide sequence ID" value="NZ_FZOD01000126.1"/>
</dbReference>
<proteinExistence type="predicted"/>
<evidence type="ECO:0000259" key="8">
    <source>
        <dbReference type="PROSITE" id="PS52004"/>
    </source>
</evidence>
<dbReference type="Pfam" id="PF02801">
    <property type="entry name" value="Ketoacyl-synt_C"/>
    <property type="match status" value="2"/>
</dbReference>
<dbReference type="SUPFAM" id="SSF51735">
    <property type="entry name" value="NAD(P)-binding Rossmann-fold domains"/>
    <property type="match status" value="4"/>
</dbReference>
<dbReference type="SMART" id="SM00823">
    <property type="entry name" value="PKS_PP"/>
    <property type="match status" value="2"/>
</dbReference>
<dbReference type="GO" id="GO:0006633">
    <property type="term" value="P:fatty acid biosynthetic process"/>
    <property type="evidence" value="ECO:0007669"/>
    <property type="project" value="InterPro"/>
</dbReference>
<dbReference type="SUPFAM" id="SSF52151">
    <property type="entry name" value="FabD/lysophospholipase-like"/>
    <property type="match status" value="2"/>
</dbReference>
<feature type="domain" description="Carrier" evidence="7">
    <location>
        <begin position="1277"/>
        <end position="1352"/>
    </location>
</feature>
<reference evidence="9 10" key="1">
    <citation type="submission" date="2017-06" db="EMBL/GenBank/DDBJ databases">
        <authorList>
            <person name="Kim H.J."/>
            <person name="Triplett B.A."/>
        </authorList>
    </citation>
    <scope>NUCLEOTIDE SEQUENCE [LARGE SCALE GENOMIC DNA]</scope>
    <source>
        <strain evidence="9 10">CGMCC 4.2132</strain>
    </source>
</reference>
<dbReference type="SUPFAM" id="SSF53901">
    <property type="entry name" value="Thiolase-like"/>
    <property type="match status" value="3"/>
</dbReference>
<dbReference type="PROSITE" id="PS50075">
    <property type="entry name" value="CARRIER"/>
    <property type="match status" value="2"/>
</dbReference>
<dbReference type="SMART" id="SM00825">
    <property type="entry name" value="PKS_KS"/>
    <property type="match status" value="2"/>
</dbReference>
<dbReference type="InterPro" id="IPR009081">
    <property type="entry name" value="PP-bd_ACP"/>
</dbReference>
<dbReference type="SMART" id="SM00822">
    <property type="entry name" value="PKS_KR"/>
    <property type="match status" value="2"/>
</dbReference>
<evidence type="ECO:0000313" key="10">
    <source>
        <dbReference type="Proteomes" id="UP000198282"/>
    </source>
</evidence>
<dbReference type="InterPro" id="IPR057326">
    <property type="entry name" value="KR_dom"/>
</dbReference>
<dbReference type="Pfam" id="PF00698">
    <property type="entry name" value="Acyl_transf_1"/>
    <property type="match status" value="4"/>
</dbReference>
<dbReference type="PROSITE" id="PS00606">
    <property type="entry name" value="KS3_1"/>
    <property type="match status" value="2"/>
</dbReference>
<evidence type="ECO:0000256" key="3">
    <source>
        <dbReference type="ARBA" id="ARBA00022679"/>
    </source>
</evidence>
<evidence type="ECO:0000256" key="6">
    <source>
        <dbReference type="SAM" id="MobiDB-lite"/>
    </source>
</evidence>
<dbReference type="Pfam" id="PF00550">
    <property type="entry name" value="PP-binding"/>
    <property type="match status" value="2"/>
</dbReference>
<dbReference type="PANTHER" id="PTHR43775">
    <property type="entry name" value="FATTY ACID SYNTHASE"/>
    <property type="match status" value="1"/>
</dbReference>
<dbReference type="GO" id="GO:0004315">
    <property type="term" value="F:3-oxoacyl-[acyl-carrier-protein] synthase activity"/>
    <property type="evidence" value="ECO:0007669"/>
    <property type="project" value="InterPro"/>
</dbReference>
<keyword evidence="4" id="KW-0511">Multifunctional enzyme</keyword>
<organism evidence="9 10">
    <name type="scientific">Streptosporangium subroseum</name>
    <dbReference type="NCBI Taxonomy" id="106412"/>
    <lineage>
        <taxon>Bacteria</taxon>
        <taxon>Bacillati</taxon>
        <taxon>Actinomycetota</taxon>
        <taxon>Actinomycetes</taxon>
        <taxon>Streptosporangiales</taxon>
        <taxon>Streptosporangiaceae</taxon>
        <taxon>Streptosporangium</taxon>
    </lineage>
</organism>
<dbReference type="GO" id="GO:0031177">
    <property type="term" value="F:phosphopantetheine binding"/>
    <property type="evidence" value="ECO:0007669"/>
    <property type="project" value="InterPro"/>
</dbReference>
<dbReference type="Pfam" id="PF16197">
    <property type="entry name" value="KAsynt_C_assoc"/>
    <property type="match status" value="2"/>
</dbReference>
<dbReference type="InterPro" id="IPR016039">
    <property type="entry name" value="Thiolase-like"/>
</dbReference>
<dbReference type="EMBL" id="FZOD01000126">
    <property type="protein sequence ID" value="SNT64627.1"/>
    <property type="molecule type" value="Genomic_DNA"/>
</dbReference>
<dbReference type="InterPro" id="IPR001227">
    <property type="entry name" value="Ac_transferase_dom_sf"/>
</dbReference>
<dbReference type="InterPro" id="IPR016035">
    <property type="entry name" value="Acyl_Trfase/lysoPLipase"/>
</dbReference>
<feature type="non-terminal residue" evidence="9">
    <location>
        <position position="2834"/>
    </location>
</feature>
<feature type="region of interest" description="Disordered" evidence="6">
    <location>
        <begin position="525"/>
        <end position="548"/>
    </location>
</feature>
<dbReference type="PROSITE" id="PS52004">
    <property type="entry name" value="KS3_2"/>
    <property type="match status" value="2"/>
</dbReference>
<dbReference type="Pfam" id="PF00109">
    <property type="entry name" value="ketoacyl-synt"/>
    <property type="match status" value="2"/>
</dbReference>
<dbReference type="CDD" id="cd08952">
    <property type="entry name" value="KR_1_SDR_x"/>
    <property type="match status" value="2"/>
</dbReference>
<evidence type="ECO:0000256" key="2">
    <source>
        <dbReference type="ARBA" id="ARBA00022553"/>
    </source>
</evidence>
<gene>
    <name evidence="9" type="ORF">SAMN05216276_11261</name>
</gene>
<dbReference type="Proteomes" id="UP000198282">
    <property type="component" value="Unassembled WGS sequence"/>
</dbReference>
<keyword evidence="3 9" id="KW-0808">Transferase</keyword>
<dbReference type="InterPro" id="IPR016036">
    <property type="entry name" value="Malonyl_transacylase_ACP-bd"/>
</dbReference>